<evidence type="ECO:0000313" key="2">
    <source>
        <dbReference type="Proteomes" id="UP000743370"/>
    </source>
</evidence>
<proteinExistence type="predicted"/>
<name>A0A8T0LEW2_PHAAN</name>
<comment type="caution">
    <text evidence="1">The sequence shown here is derived from an EMBL/GenBank/DDBJ whole genome shotgun (WGS) entry which is preliminary data.</text>
</comment>
<protein>
    <submittedName>
        <fullName evidence="1">Uncharacterized protein</fullName>
    </submittedName>
</protein>
<reference evidence="1 2" key="1">
    <citation type="submission" date="2020-05" db="EMBL/GenBank/DDBJ databases">
        <title>Vigna angularis (adzuki bean) Var. LongXiaoDou No. 4 denovo assembly.</title>
        <authorList>
            <person name="Xiang H."/>
        </authorList>
    </citation>
    <scope>NUCLEOTIDE SEQUENCE [LARGE SCALE GENOMIC DNA]</scope>
    <source>
        <tissue evidence="1">Leaf</tissue>
    </source>
</reference>
<dbReference type="AlphaFoldDB" id="A0A8T0LEW2"/>
<gene>
    <name evidence="1" type="ORF">HKW66_Vig0008270</name>
</gene>
<sequence>MLMNTFCNEPETPSGFPITQGFDGWRKMKIQRNGLAMTIWSGGSRAAEAATTDGSPIWSGLAMAIWSGGSRAAEAVMAEAATTEGSPI</sequence>
<dbReference type="EMBL" id="JABFOF010000001">
    <property type="protein sequence ID" value="KAG2410162.1"/>
    <property type="molecule type" value="Genomic_DNA"/>
</dbReference>
<dbReference type="Proteomes" id="UP000743370">
    <property type="component" value="Unassembled WGS sequence"/>
</dbReference>
<evidence type="ECO:0000313" key="1">
    <source>
        <dbReference type="EMBL" id="KAG2410162.1"/>
    </source>
</evidence>
<accession>A0A8T0LEW2</accession>
<organism evidence="1 2">
    <name type="scientific">Phaseolus angularis</name>
    <name type="common">Azuki bean</name>
    <name type="synonym">Vigna angularis</name>
    <dbReference type="NCBI Taxonomy" id="3914"/>
    <lineage>
        <taxon>Eukaryota</taxon>
        <taxon>Viridiplantae</taxon>
        <taxon>Streptophyta</taxon>
        <taxon>Embryophyta</taxon>
        <taxon>Tracheophyta</taxon>
        <taxon>Spermatophyta</taxon>
        <taxon>Magnoliopsida</taxon>
        <taxon>eudicotyledons</taxon>
        <taxon>Gunneridae</taxon>
        <taxon>Pentapetalae</taxon>
        <taxon>rosids</taxon>
        <taxon>fabids</taxon>
        <taxon>Fabales</taxon>
        <taxon>Fabaceae</taxon>
        <taxon>Papilionoideae</taxon>
        <taxon>50 kb inversion clade</taxon>
        <taxon>NPAAA clade</taxon>
        <taxon>indigoferoid/millettioid clade</taxon>
        <taxon>Phaseoleae</taxon>
        <taxon>Vigna</taxon>
    </lineage>
</organism>